<dbReference type="RefSeq" id="WP_323356433.1">
    <property type="nucleotide sequence ID" value="NZ_JAYGHY010000017.1"/>
</dbReference>
<dbReference type="PROSITE" id="PS00409">
    <property type="entry name" value="PROKAR_NTER_METHYL"/>
    <property type="match status" value="1"/>
</dbReference>
<proteinExistence type="predicted"/>
<accession>A0ABU5SV05</accession>
<evidence type="ECO:0000313" key="3">
    <source>
        <dbReference type="Proteomes" id="UP001302329"/>
    </source>
</evidence>
<keyword evidence="3" id="KW-1185">Reference proteome</keyword>
<dbReference type="Pfam" id="PF07963">
    <property type="entry name" value="N_methyl"/>
    <property type="match status" value="1"/>
</dbReference>
<organism evidence="2 3">
    <name type="scientific">Cyanobium gracile UHCC 0281</name>
    <dbReference type="NCBI Taxonomy" id="3110309"/>
    <lineage>
        <taxon>Bacteria</taxon>
        <taxon>Bacillati</taxon>
        <taxon>Cyanobacteriota</taxon>
        <taxon>Cyanophyceae</taxon>
        <taxon>Synechococcales</taxon>
        <taxon>Prochlorococcaceae</taxon>
        <taxon>Cyanobium</taxon>
    </lineage>
</organism>
<comment type="caution">
    <text evidence="2">The sequence shown here is derived from an EMBL/GenBank/DDBJ whole genome shotgun (WGS) entry which is preliminary data.</text>
</comment>
<evidence type="ECO:0000313" key="2">
    <source>
        <dbReference type="EMBL" id="MEA5442356.1"/>
    </source>
</evidence>
<name>A0ABU5SV05_9CYAN</name>
<keyword evidence="1" id="KW-1133">Transmembrane helix</keyword>
<dbReference type="InterPro" id="IPR012902">
    <property type="entry name" value="N_methyl_site"/>
</dbReference>
<dbReference type="NCBIfam" id="TIGR02532">
    <property type="entry name" value="IV_pilin_GFxxxE"/>
    <property type="match status" value="1"/>
</dbReference>
<dbReference type="EMBL" id="JAYGHY010000017">
    <property type="protein sequence ID" value="MEA5442356.1"/>
    <property type="molecule type" value="Genomic_DNA"/>
</dbReference>
<dbReference type="Proteomes" id="UP001302329">
    <property type="component" value="Unassembled WGS sequence"/>
</dbReference>
<feature type="transmembrane region" description="Helical" evidence="1">
    <location>
        <begin position="21"/>
        <end position="46"/>
    </location>
</feature>
<evidence type="ECO:0000256" key="1">
    <source>
        <dbReference type="SAM" id="Phobius"/>
    </source>
</evidence>
<protein>
    <submittedName>
        <fullName evidence="2">Prepilin-type N-terminal cleavage/methylation domain-containing protein</fullName>
    </submittedName>
</protein>
<keyword evidence="1" id="KW-0812">Transmembrane</keyword>
<sequence>MKRPPPIPVPRHRQRGRGARGFSLVELMVSSVLLVLALTGTSVLFIESNRSSAAATLRYHQQSLVDTDLARVRRLNDRYTCSSGVCTSLGTVELGKNDFFPSPVSTAVTGNSTAGNSFEALCNSTGLITQLVTDIGATPSNLTTAGITYSIDTANQGQQTISEFGTNVVRNLHRYTITYSNSTSGELLRRVTLVPTTVAWCP</sequence>
<reference evidence="2 3" key="1">
    <citation type="submission" date="2023-12" db="EMBL/GenBank/DDBJ databases">
        <title>Baltic Sea Cyanobacteria.</title>
        <authorList>
            <person name="Delbaje E."/>
            <person name="Fewer D.P."/>
            <person name="Shishido T.K."/>
        </authorList>
    </citation>
    <scope>NUCLEOTIDE SEQUENCE [LARGE SCALE GENOMIC DNA]</scope>
    <source>
        <strain evidence="2 3">UHCC 0281</strain>
    </source>
</reference>
<keyword evidence="1" id="KW-0472">Membrane</keyword>
<gene>
    <name evidence="2" type="ORF">VB739_07315</name>
</gene>